<dbReference type="AlphaFoldDB" id="A0A1Q3BE29"/>
<organism evidence="7 8">
    <name type="scientific">Cephalotus follicularis</name>
    <name type="common">Albany pitcher plant</name>
    <dbReference type="NCBI Taxonomy" id="3775"/>
    <lineage>
        <taxon>Eukaryota</taxon>
        <taxon>Viridiplantae</taxon>
        <taxon>Streptophyta</taxon>
        <taxon>Embryophyta</taxon>
        <taxon>Tracheophyta</taxon>
        <taxon>Spermatophyta</taxon>
        <taxon>Magnoliopsida</taxon>
        <taxon>eudicotyledons</taxon>
        <taxon>Gunneridae</taxon>
        <taxon>Pentapetalae</taxon>
        <taxon>rosids</taxon>
        <taxon>fabids</taxon>
        <taxon>Oxalidales</taxon>
        <taxon>Cephalotaceae</taxon>
        <taxon>Cephalotus</taxon>
    </lineage>
</organism>
<evidence type="ECO:0000256" key="4">
    <source>
        <dbReference type="ARBA" id="ARBA00023163"/>
    </source>
</evidence>
<comment type="subcellular location">
    <subcellularLocation>
        <location evidence="1">Nucleus</location>
    </subcellularLocation>
</comment>
<dbReference type="CDD" id="cd10017">
    <property type="entry name" value="B3_DNA"/>
    <property type="match status" value="1"/>
</dbReference>
<keyword evidence="4" id="KW-0804">Transcription</keyword>
<dbReference type="EMBL" id="BDDD01000459">
    <property type="protein sequence ID" value="GAV66149.1"/>
    <property type="molecule type" value="Genomic_DNA"/>
</dbReference>
<keyword evidence="5" id="KW-0539">Nucleus</keyword>
<keyword evidence="2" id="KW-0805">Transcription regulation</keyword>
<dbReference type="Proteomes" id="UP000187406">
    <property type="component" value="Unassembled WGS sequence"/>
</dbReference>
<evidence type="ECO:0000256" key="2">
    <source>
        <dbReference type="ARBA" id="ARBA00023015"/>
    </source>
</evidence>
<keyword evidence="3" id="KW-0238">DNA-binding</keyword>
<evidence type="ECO:0000256" key="3">
    <source>
        <dbReference type="ARBA" id="ARBA00023125"/>
    </source>
</evidence>
<name>A0A1Q3BE29_CEPFO</name>
<dbReference type="InterPro" id="IPR015300">
    <property type="entry name" value="DNA-bd_pseudobarrel_sf"/>
</dbReference>
<dbReference type="InterPro" id="IPR050655">
    <property type="entry name" value="Plant_B3_domain"/>
</dbReference>
<protein>
    <submittedName>
        <fullName evidence="7">B3 domain-containing protein</fullName>
    </submittedName>
</protein>
<dbReference type="GO" id="GO:0005634">
    <property type="term" value="C:nucleus"/>
    <property type="evidence" value="ECO:0007669"/>
    <property type="project" value="UniProtKB-SubCell"/>
</dbReference>
<keyword evidence="8" id="KW-1185">Reference proteome</keyword>
<dbReference type="PANTHER" id="PTHR31920:SF135">
    <property type="entry name" value="B3 DOMAIN-CONTAINING PROTEIN OS03G0621600-RELATED"/>
    <property type="match status" value="1"/>
</dbReference>
<dbReference type="PANTHER" id="PTHR31920">
    <property type="entry name" value="B3 DOMAIN-CONTAINING"/>
    <property type="match status" value="1"/>
</dbReference>
<dbReference type="InParanoid" id="A0A1Q3BE29"/>
<dbReference type="Pfam" id="PF02362">
    <property type="entry name" value="B3"/>
    <property type="match status" value="1"/>
</dbReference>
<evidence type="ECO:0000256" key="1">
    <source>
        <dbReference type="ARBA" id="ARBA00004123"/>
    </source>
</evidence>
<evidence type="ECO:0000256" key="5">
    <source>
        <dbReference type="ARBA" id="ARBA00023242"/>
    </source>
</evidence>
<evidence type="ECO:0000259" key="6">
    <source>
        <dbReference type="PROSITE" id="PS50863"/>
    </source>
</evidence>
<dbReference type="SUPFAM" id="SSF101936">
    <property type="entry name" value="DNA-binding pseudobarrel domain"/>
    <property type="match status" value="1"/>
</dbReference>
<accession>A0A1Q3BE29</accession>
<sequence>LIPNAFIARLDGSMADKVVLISRTNRFWQVKLSQRKNVVFFQNGWKRFVKANSVEHGDFLVFRYDGNDVFDGRLYGISGLEKEPVKEDEERNGDVEVMDDE</sequence>
<evidence type="ECO:0000313" key="7">
    <source>
        <dbReference type="EMBL" id="GAV66149.1"/>
    </source>
</evidence>
<dbReference type="STRING" id="3775.A0A1Q3BE29"/>
<evidence type="ECO:0000313" key="8">
    <source>
        <dbReference type="Proteomes" id="UP000187406"/>
    </source>
</evidence>
<dbReference type="Gene3D" id="2.40.330.10">
    <property type="entry name" value="DNA-binding pseudobarrel domain"/>
    <property type="match status" value="1"/>
</dbReference>
<comment type="caution">
    <text evidence="7">The sequence shown here is derived from an EMBL/GenBank/DDBJ whole genome shotgun (WGS) entry which is preliminary data.</text>
</comment>
<proteinExistence type="predicted"/>
<dbReference type="OrthoDB" id="1094641at2759"/>
<dbReference type="FunCoup" id="A0A1Q3BE29">
    <property type="interactions" value="13"/>
</dbReference>
<dbReference type="PROSITE" id="PS50863">
    <property type="entry name" value="B3"/>
    <property type="match status" value="1"/>
</dbReference>
<feature type="non-terminal residue" evidence="7">
    <location>
        <position position="1"/>
    </location>
</feature>
<dbReference type="GO" id="GO:0003677">
    <property type="term" value="F:DNA binding"/>
    <property type="evidence" value="ECO:0007669"/>
    <property type="project" value="UniProtKB-KW"/>
</dbReference>
<dbReference type="SMART" id="SM01019">
    <property type="entry name" value="B3"/>
    <property type="match status" value="1"/>
</dbReference>
<feature type="domain" description="TF-B3" evidence="6">
    <location>
        <begin position="1"/>
        <end position="78"/>
    </location>
</feature>
<dbReference type="InterPro" id="IPR003340">
    <property type="entry name" value="B3_DNA-bd"/>
</dbReference>
<reference evidence="8" key="1">
    <citation type="submission" date="2016-04" db="EMBL/GenBank/DDBJ databases">
        <title>Cephalotus genome sequencing.</title>
        <authorList>
            <person name="Fukushima K."/>
            <person name="Hasebe M."/>
            <person name="Fang X."/>
        </authorList>
    </citation>
    <scope>NUCLEOTIDE SEQUENCE [LARGE SCALE GENOMIC DNA]</scope>
    <source>
        <strain evidence="8">cv. St1</strain>
    </source>
</reference>
<gene>
    <name evidence="7" type="ORF">CFOL_v3_09659</name>
</gene>